<keyword evidence="2" id="KW-1185">Reference proteome</keyword>
<evidence type="ECO:0000313" key="1">
    <source>
        <dbReference type="EMBL" id="SLK10622.1"/>
    </source>
</evidence>
<evidence type="ECO:0000313" key="2">
    <source>
        <dbReference type="Proteomes" id="UP000190989"/>
    </source>
</evidence>
<reference evidence="2" key="1">
    <citation type="submission" date="2017-02" db="EMBL/GenBank/DDBJ databases">
        <authorList>
            <person name="Varghese N."/>
            <person name="Submissions S."/>
        </authorList>
    </citation>
    <scope>NUCLEOTIDE SEQUENCE [LARGE SCALE GENOMIC DNA]</scope>
    <source>
        <strain evidence="2">SM117</strain>
    </source>
</reference>
<protein>
    <submittedName>
        <fullName evidence="1">Antitoxin VapB</fullName>
    </submittedName>
</protein>
<dbReference type="AlphaFoldDB" id="A0A1U6IRQ8"/>
<name>A0A1U6IRQ8_9SPHN</name>
<sequence length="84" mass="9774">MPSPSRRQQRAITIRSDHELARLALLTRDGRSQMQVIEEVLDRMPLPKPLSDKQERRAHIEAILAKVPKRTYRHHGVDRCGTVR</sequence>
<accession>A0A1U6IRQ8</accession>
<dbReference type="STRING" id="428990.SAMN06295987_11229"/>
<dbReference type="EMBL" id="FVZE01000012">
    <property type="protein sequence ID" value="SLK10622.1"/>
    <property type="molecule type" value="Genomic_DNA"/>
</dbReference>
<dbReference type="RefSeq" id="WP_245829479.1">
    <property type="nucleotide sequence ID" value="NZ_FVZE01000012.1"/>
</dbReference>
<dbReference type="Proteomes" id="UP000190989">
    <property type="component" value="Unassembled WGS sequence"/>
</dbReference>
<organism evidence="1 2">
    <name type="scientific">Novosphingobium mathurense</name>
    <dbReference type="NCBI Taxonomy" id="428990"/>
    <lineage>
        <taxon>Bacteria</taxon>
        <taxon>Pseudomonadati</taxon>
        <taxon>Pseudomonadota</taxon>
        <taxon>Alphaproteobacteria</taxon>
        <taxon>Sphingomonadales</taxon>
        <taxon>Sphingomonadaceae</taxon>
        <taxon>Novosphingobium</taxon>
    </lineage>
</organism>
<proteinExistence type="predicted"/>
<gene>
    <name evidence="1" type="ORF">SAMN06295987_11229</name>
</gene>